<protein>
    <submittedName>
        <fullName evidence="1">Uncharacterized protein</fullName>
    </submittedName>
</protein>
<gene>
    <name evidence="1" type="ORF">HPB49_010236</name>
</gene>
<dbReference type="Proteomes" id="UP000821865">
    <property type="component" value="Chromosome 5"/>
</dbReference>
<sequence length="235" mass="26198">MEHNLQSAVIIINSYVHTRGLACSPSKSEPFFDCPRPHDPVNRPISLMLGNHPIPLVSKIHANLGLVLHSQARTATPPKLSRHKPNKPPVSFRAWLIYTRVYESTAYPFPYLPLKQKERDHMNALLRSCMKVALCLFPSTSTAWLLNLGTHNTFEELADATLTAQLTRLSGTATGRTLLCQLGIAPISHFTEAAPLPPDLYSHLVISPIPKNIHPEHDGKRRAARAKALYEQSQK</sequence>
<organism evidence="1 2">
    <name type="scientific">Dermacentor silvarum</name>
    <name type="common">Tick</name>
    <dbReference type="NCBI Taxonomy" id="543639"/>
    <lineage>
        <taxon>Eukaryota</taxon>
        <taxon>Metazoa</taxon>
        <taxon>Ecdysozoa</taxon>
        <taxon>Arthropoda</taxon>
        <taxon>Chelicerata</taxon>
        <taxon>Arachnida</taxon>
        <taxon>Acari</taxon>
        <taxon>Parasitiformes</taxon>
        <taxon>Ixodida</taxon>
        <taxon>Ixodoidea</taxon>
        <taxon>Ixodidae</taxon>
        <taxon>Rhipicephalinae</taxon>
        <taxon>Dermacentor</taxon>
    </lineage>
</organism>
<name>A0ACB8CR21_DERSI</name>
<keyword evidence="2" id="KW-1185">Reference proteome</keyword>
<dbReference type="EMBL" id="CM023474">
    <property type="protein sequence ID" value="KAH7949454.1"/>
    <property type="molecule type" value="Genomic_DNA"/>
</dbReference>
<reference evidence="1" key="1">
    <citation type="submission" date="2020-05" db="EMBL/GenBank/DDBJ databases">
        <title>Large-scale comparative analyses of tick genomes elucidate their genetic diversity and vector capacities.</title>
        <authorList>
            <person name="Jia N."/>
            <person name="Wang J."/>
            <person name="Shi W."/>
            <person name="Du L."/>
            <person name="Sun Y."/>
            <person name="Zhan W."/>
            <person name="Jiang J."/>
            <person name="Wang Q."/>
            <person name="Zhang B."/>
            <person name="Ji P."/>
            <person name="Sakyi L.B."/>
            <person name="Cui X."/>
            <person name="Yuan T."/>
            <person name="Jiang B."/>
            <person name="Yang W."/>
            <person name="Lam T.T.-Y."/>
            <person name="Chang Q."/>
            <person name="Ding S."/>
            <person name="Wang X."/>
            <person name="Zhu J."/>
            <person name="Ruan X."/>
            <person name="Zhao L."/>
            <person name="Wei J."/>
            <person name="Que T."/>
            <person name="Du C."/>
            <person name="Cheng J."/>
            <person name="Dai P."/>
            <person name="Han X."/>
            <person name="Huang E."/>
            <person name="Gao Y."/>
            <person name="Liu J."/>
            <person name="Shao H."/>
            <person name="Ye R."/>
            <person name="Li L."/>
            <person name="Wei W."/>
            <person name="Wang X."/>
            <person name="Wang C."/>
            <person name="Yang T."/>
            <person name="Huo Q."/>
            <person name="Li W."/>
            <person name="Guo W."/>
            <person name="Chen H."/>
            <person name="Zhou L."/>
            <person name="Ni X."/>
            <person name="Tian J."/>
            <person name="Zhou Y."/>
            <person name="Sheng Y."/>
            <person name="Liu T."/>
            <person name="Pan Y."/>
            <person name="Xia L."/>
            <person name="Li J."/>
            <person name="Zhao F."/>
            <person name="Cao W."/>
        </authorList>
    </citation>
    <scope>NUCLEOTIDE SEQUENCE</scope>
    <source>
        <strain evidence="1">Dsil-2018</strain>
    </source>
</reference>
<comment type="caution">
    <text evidence="1">The sequence shown here is derived from an EMBL/GenBank/DDBJ whole genome shotgun (WGS) entry which is preliminary data.</text>
</comment>
<proteinExistence type="predicted"/>
<accession>A0ACB8CR21</accession>
<evidence type="ECO:0000313" key="2">
    <source>
        <dbReference type="Proteomes" id="UP000821865"/>
    </source>
</evidence>
<evidence type="ECO:0000313" key="1">
    <source>
        <dbReference type="EMBL" id="KAH7949454.1"/>
    </source>
</evidence>